<evidence type="ECO:0000313" key="1">
    <source>
        <dbReference type="EMBL" id="KAJ4726074.1"/>
    </source>
</evidence>
<reference evidence="1 2" key="1">
    <citation type="journal article" date="2023" name="Science">
        <title>Complex scaffold remodeling in plant triterpene biosynthesis.</title>
        <authorList>
            <person name="De La Pena R."/>
            <person name="Hodgson H."/>
            <person name="Liu J.C."/>
            <person name="Stephenson M.J."/>
            <person name="Martin A.C."/>
            <person name="Owen C."/>
            <person name="Harkess A."/>
            <person name="Leebens-Mack J."/>
            <person name="Jimenez L.E."/>
            <person name="Osbourn A."/>
            <person name="Sattely E.S."/>
        </authorList>
    </citation>
    <scope>NUCLEOTIDE SEQUENCE [LARGE SCALE GENOMIC DNA]</scope>
    <source>
        <strain evidence="2">cv. JPN11</strain>
        <tissue evidence="1">Leaf</tissue>
    </source>
</reference>
<name>A0ACC1YSQ7_MELAZ</name>
<keyword evidence="1" id="KW-0675">Receptor</keyword>
<keyword evidence="1" id="KW-0418">Kinase</keyword>
<gene>
    <name evidence="1" type="ORF">OWV82_004839</name>
</gene>
<dbReference type="EMBL" id="CM051395">
    <property type="protein sequence ID" value="KAJ4726074.1"/>
    <property type="molecule type" value="Genomic_DNA"/>
</dbReference>
<proteinExistence type="predicted"/>
<comment type="caution">
    <text evidence="1">The sequence shown here is derived from an EMBL/GenBank/DDBJ whole genome shotgun (WGS) entry which is preliminary data.</text>
</comment>
<protein>
    <submittedName>
        <fullName evidence="1">Leucine-rich repeat receptor protein kinase</fullName>
    </submittedName>
</protein>
<evidence type="ECO:0000313" key="2">
    <source>
        <dbReference type="Proteomes" id="UP001164539"/>
    </source>
</evidence>
<organism evidence="1 2">
    <name type="scientific">Melia azedarach</name>
    <name type="common">Chinaberry tree</name>
    <dbReference type="NCBI Taxonomy" id="155640"/>
    <lineage>
        <taxon>Eukaryota</taxon>
        <taxon>Viridiplantae</taxon>
        <taxon>Streptophyta</taxon>
        <taxon>Embryophyta</taxon>
        <taxon>Tracheophyta</taxon>
        <taxon>Spermatophyta</taxon>
        <taxon>Magnoliopsida</taxon>
        <taxon>eudicotyledons</taxon>
        <taxon>Gunneridae</taxon>
        <taxon>Pentapetalae</taxon>
        <taxon>rosids</taxon>
        <taxon>malvids</taxon>
        <taxon>Sapindales</taxon>
        <taxon>Meliaceae</taxon>
        <taxon>Melia</taxon>
    </lineage>
</organism>
<keyword evidence="1" id="KW-0808">Transferase</keyword>
<dbReference type="Proteomes" id="UP001164539">
    <property type="component" value="Chromosome 2"/>
</dbReference>
<sequence>MLTSPMEAHARCIKSEREALLKLKQDLKDPANRLASWNISDGNCCTWSGVVCDNFTGNVLELHLGNPFNHPFTYRTSKAEYVANKRSKFGGKINPSLLDLKHLNYLDLSGNCFEGTGIPTFLGSMRKLRYLNLSESGFMGMVPHQLGNLSNLQYLDINNIYYDGLELYVENFSWLSGLYLLQHLDLSGVNLSRTSDWLRVTNALPSLAVLRLSGCQLQHFPPLPATANFSSLDTLDVSGNQFGENSLIPSWVFGLNHVVYLDLSYNYFQGSIPEGLQNLTSLIHFDLSSNHFNSSLPNWFHKLSHLEYLSFGSNDNLQGSISDALENLTTSIKVLDFFMNEKMEGKIPRSLGKLCYLRSISLSDVQMSQDISEILNILSSCILDGLESLDMMNCKIFGHLTNQIGQLKNLDTFLLSDNSISGRIPSSLGELSSLKYFSLSNNTLSGYLSEIHFANLSKLLEFDISDNSLTLNVSPNWIPPFQVQELNLRSCHLGPRFPSWLLSQNFLRDLDISSSGIVDTIPGEFWDSSEISVLNFSNNRIHGEIPNSSKATLLVRLDLSSNNLSGPLPLLSSNEFQGIDLSNNAFSGSISHLLCHGIKESTELQILDLGDNFLSGEIPDCWINFQLLRVLNLGNNEFTGNLPPSMGTLSSLQSLHLQFNNLSGAIPKSLKNCARLQALNMGNNQFSGNISTWIGEKFSRMVILNLRSNKFGGLFPRELCLLSSLQVLDLAYNNFSGALPTCISNFSAMASMNYSFGSNIRYPTNFSISIERTLLVMKGNIAEYSSILNLVRFLDVSKNNFSGEIPVQVTELAALRSLNLSHNHFNGRIPESIDAMRLIEVIDLSSNQLFGKIPRGISRLTFLNHLNLSYNNLTGEIPLSTQLQSLDASSFIGNDLCGPPLPQNCTQNVSIPAEDQNGVENENEVEWFYVSMALGFVVGFWFVLGPLLVNRRWSSLPSLPSTLASAKEARTWVA</sequence>
<keyword evidence="2" id="KW-1185">Reference proteome</keyword>
<accession>A0ACC1YSQ7</accession>